<reference evidence="2" key="1">
    <citation type="submission" date="2022-10" db="EMBL/GenBank/DDBJ databases">
        <title>The complete genomes of actinobacterial strains from the NBC collection.</title>
        <authorList>
            <person name="Joergensen T.S."/>
            <person name="Alvarez Arevalo M."/>
            <person name="Sterndorff E.B."/>
            <person name="Faurdal D."/>
            <person name="Vuksanovic O."/>
            <person name="Mourched A.-S."/>
            <person name="Charusanti P."/>
            <person name="Shaw S."/>
            <person name="Blin K."/>
            <person name="Weber T."/>
        </authorList>
    </citation>
    <scope>NUCLEOTIDE SEQUENCE</scope>
    <source>
        <strain evidence="2">NBC_00254</strain>
    </source>
</reference>
<gene>
    <name evidence="2" type="ORF">OG913_37995</name>
</gene>
<protein>
    <submittedName>
        <fullName evidence="2">Cellulose-binding domain-containing protein</fullName>
    </submittedName>
</protein>
<proteinExistence type="predicted"/>
<dbReference type="InterPro" id="IPR001919">
    <property type="entry name" value="CBD2"/>
</dbReference>
<evidence type="ECO:0000313" key="2">
    <source>
        <dbReference type="EMBL" id="WUP75078.1"/>
    </source>
</evidence>
<dbReference type="SUPFAM" id="SSF49384">
    <property type="entry name" value="Carbohydrate-binding domain"/>
    <property type="match status" value="1"/>
</dbReference>
<dbReference type="Proteomes" id="UP001432011">
    <property type="component" value="Chromosome"/>
</dbReference>
<dbReference type="SMART" id="SM00637">
    <property type="entry name" value="CBD_II"/>
    <property type="match status" value="1"/>
</dbReference>
<organism evidence="2 3">
    <name type="scientific">Microbispora hainanensis</name>
    <dbReference type="NCBI Taxonomy" id="568844"/>
    <lineage>
        <taxon>Bacteria</taxon>
        <taxon>Bacillati</taxon>
        <taxon>Actinomycetota</taxon>
        <taxon>Actinomycetes</taxon>
        <taxon>Streptosporangiales</taxon>
        <taxon>Streptosporangiaceae</taxon>
        <taxon>Microbispora</taxon>
    </lineage>
</organism>
<evidence type="ECO:0000259" key="1">
    <source>
        <dbReference type="PROSITE" id="PS51173"/>
    </source>
</evidence>
<keyword evidence="3" id="KW-1185">Reference proteome</keyword>
<feature type="domain" description="CBM2" evidence="1">
    <location>
        <begin position="15"/>
        <end position="122"/>
    </location>
</feature>
<accession>A0ABZ1SRS3</accession>
<name>A0ABZ1SRS3_9ACTN</name>
<evidence type="ECO:0000313" key="3">
    <source>
        <dbReference type="Proteomes" id="UP001432011"/>
    </source>
</evidence>
<dbReference type="EMBL" id="CP108085">
    <property type="protein sequence ID" value="WUP75078.1"/>
    <property type="molecule type" value="Genomic_DNA"/>
</dbReference>
<dbReference type="RefSeq" id="WP_328709420.1">
    <property type="nucleotide sequence ID" value="NZ_CP108085.1"/>
</dbReference>
<dbReference type="InterPro" id="IPR012291">
    <property type="entry name" value="CBM2_carb-bd_dom_sf"/>
</dbReference>
<sequence>MTALLTAPTRAARADVPAGYACTVTYTTVAWATGFYAILNIANTGTRTFSPWILQFIFPGDQILSAGWSGTWSTTPPSVQVTNPVWRASIDPGTSYELGFNANGADEHPSGFTLNGVPCTVTFASAK</sequence>
<dbReference type="InterPro" id="IPR008965">
    <property type="entry name" value="CBM2/CBM3_carb-bd_dom_sf"/>
</dbReference>
<dbReference type="Gene3D" id="2.60.40.290">
    <property type="match status" value="1"/>
</dbReference>
<dbReference type="PROSITE" id="PS51173">
    <property type="entry name" value="CBM2"/>
    <property type="match status" value="1"/>
</dbReference>
<dbReference type="Pfam" id="PF00553">
    <property type="entry name" value="CBM_2"/>
    <property type="match status" value="1"/>
</dbReference>